<proteinExistence type="predicted"/>
<dbReference type="EMBL" id="HBKN01034600">
    <property type="protein sequence ID" value="CAE2320448.1"/>
    <property type="molecule type" value="Transcribed_RNA"/>
</dbReference>
<gene>
    <name evidence="1" type="ORF">GTHE00462_LOCUS26906</name>
    <name evidence="2" type="ORF">GTHE00462_LOCUS26907</name>
    <name evidence="3" type="ORF">GTHE00462_LOCUS26908</name>
</gene>
<reference evidence="1" key="1">
    <citation type="submission" date="2021-01" db="EMBL/GenBank/DDBJ databases">
        <authorList>
            <person name="Corre E."/>
            <person name="Pelletier E."/>
            <person name="Niang G."/>
            <person name="Scheremetjew M."/>
            <person name="Finn R."/>
            <person name="Kale V."/>
            <person name="Holt S."/>
            <person name="Cochrane G."/>
            <person name="Meng A."/>
            <person name="Brown T."/>
            <person name="Cohen L."/>
        </authorList>
    </citation>
    <scope>NUCLEOTIDE SEQUENCE</scope>
    <source>
        <strain evidence="1">CCMP 2712</strain>
    </source>
</reference>
<organism evidence="1">
    <name type="scientific">Guillardia theta</name>
    <name type="common">Cryptophyte</name>
    <name type="synonym">Cryptomonas phi</name>
    <dbReference type="NCBI Taxonomy" id="55529"/>
    <lineage>
        <taxon>Eukaryota</taxon>
        <taxon>Cryptophyceae</taxon>
        <taxon>Pyrenomonadales</taxon>
        <taxon>Geminigeraceae</taxon>
        <taxon>Guillardia</taxon>
    </lineage>
</organism>
<dbReference type="EMBL" id="HBKN01034602">
    <property type="protein sequence ID" value="CAE2320452.1"/>
    <property type="molecule type" value="Transcribed_RNA"/>
</dbReference>
<evidence type="ECO:0000313" key="1">
    <source>
        <dbReference type="EMBL" id="CAE2320448.1"/>
    </source>
</evidence>
<accession>A0A6U6C2U6</accession>
<evidence type="ECO:0000313" key="2">
    <source>
        <dbReference type="EMBL" id="CAE2320450.1"/>
    </source>
</evidence>
<evidence type="ECO:0000313" key="3">
    <source>
        <dbReference type="EMBL" id="CAE2320452.1"/>
    </source>
</evidence>
<dbReference type="AlphaFoldDB" id="A0A6U6C2U6"/>
<dbReference type="EMBL" id="HBKN01034601">
    <property type="protein sequence ID" value="CAE2320450.1"/>
    <property type="molecule type" value="Transcribed_RNA"/>
</dbReference>
<protein>
    <submittedName>
        <fullName evidence="1">Uncharacterized protein</fullName>
    </submittedName>
</protein>
<sequence length="153" mass="17773">MRERSRSGESRMREVKEQAEAAETCRHLPRLGIDSCKPRVPTRDLDLKAALEDDARVPCDSLCMLERLAPWLSAIWRRFTKRKRLMSCRTRDRLLLHIMRFGERLRQIEYENASIVVSPQTLYGEEAADEEEYDDCGGDCDGISEDDVYAFLD</sequence>
<name>A0A6U6C2U6_GUITH</name>